<proteinExistence type="predicted"/>
<keyword evidence="4 5" id="KW-0472">Membrane</keyword>
<sequence>MTQPELAIRKRLESRALVVAMGGNLFMGAAGILASILSNSNAIMMDGLFSLIGFTSAVLGRRISQRIDAGPDKLRPFGYAADEAIFSTLRSLSLLGLVMFAITSALKSIYNYLNGLPPEPLSFAPMILYFSGIGLTCTLLWAFHHFTWRRIGRNSAILRLEAKAALFDGMITAAAGIGLAAIYYFREGPLALIAPIGDSVIVLLLCLLALGAYIREFKGGLGELAGLSASPATVATARRAVRATLIEDGGRIRDLSVTKLGRSHLVTVYYDPCRSVFAQEIDRLNLDLIRDVRTVLAGADVLLIVSEHPRRWPDELAPVQSA</sequence>
<feature type="transmembrane region" description="Helical" evidence="5">
    <location>
        <begin position="16"/>
        <end position="37"/>
    </location>
</feature>
<name>A0AA90YTG0_9RHOB</name>
<feature type="transmembrane region" description="Helical" evidence="5">
    <location>
        <begin position="191"/>
        <end position="214"/>
    </location>
</feature>
<evidence type="ECO:0000256" key="5">
    <source>
        <dbReference type="SAM" id="Phobius"/>
    </source>
</evidence>
<evidence type="ECO:0000256" key="1">
    <source>
        <dbReference type="ARBA" id="ARBA00004141"/>
    </source>
</evidence>
<feature type="transmembrane region" description="Helical" evidence="5">
    <location>
        <begin position="43"/>
        <end position="63"/>
    </location>
</feature>
<dbReference type="Gene3D" id="1.20.1510.10">
    <property type="entry name" value="Cation efflux protein transmembrane domain"/>
    <property type="match status" value="1"/>
</dbReference>
<keyword evidence="2 5" id="KW-0812">Transmembrane</keyword>
<evidence type="ECO:0000313" key="7">
    <source>
        <dbReference type="EMBL" id="NOE16758.1"/>
    </source>
</evidence>
<dbReference type="GO" id="GO:0008324">
    <property type="term" value="F:monoatomic cation transmembrane transporter activity"/>
    <property type="evidence" value="ECO:0007669"/>
    <property type="project" value="InterPro"/>
</dbReference>
<dbReference type="InterPro" id="IPR027469">
    <property type="entry name" value="Cation_efflux_TMD_sf"/>
</dbReference>
<dbReference type="Pfam" id="PF01545">
    <property type="entry name" value="Cation_efflux"/>
    <property type="match status" value="1"/>
</dbReference>
<feature type="domain" description="Cation efflux protein transmembrane" evidence="6">
    <location>
        <begin position="18"/>
        <end position="220"/>
    </location>
</feature>
<feature type="transmembrane region" description="Helical" evidence="5">
    <location>
        <begin position="84"/>
        <end position="106"/>
    </location>
</feature>
<evidence type="ECO:0000313" key="8">
    <source>
        <dbReference type="Proteomes" id="UP000597886"/>
    </source>
</evidence>
<comment type="caution">
    <text evidence="7">The sequence shown here is derived from an EMBL/GenBank/DDBJ whole genome shotgun (WGS) entry which is preliminary data.</text>
</comment>
<evidence type="ECO:0000256" key="4">
    <source>
        <dbReference type="ARBA" id="ARBA00023136"/>
    </source>
</evidence>
<dbReference type="Proteomes" id="UP000597886">
    <property type="component" value="Unassembled WGS sequence"/>
</dbReference>
<keyword evidence="3 5" id="KW-1133">Transmembrane helix</keyword>
<feature type="transmembrane region" description="Helical" evidence="5">
    <location>
        <begin position="126"/>
        <end position="143"/>
    </location>
</feature>
<dbReference type="EMBL" id="WVRA01000001">
    <property type="protein sequence ID" value="NOE16758.1"/>
    <property type="molecule type" value="Genomic_DNA"/>
</dbReference>
<accession>A0AA90YTG0</accession>
<evidence type="ECO:0000256" key="2">
    <source>
        <dbReference type="ARBA" id="ARBA00022692"/>
    </source>
</evidence>
<organism evidence="7 8">
    <name type="scientific">Ruegeria atlantica</name>
    <dbReference type="NCBI Taxonomy" id="81569"/>
    <lineage>
        <taxon>Bacteria</taxon>
        <taxon>Pseudomonadati</taxon>
        <taxon>Pseudomonadota</taxon>
        <taxon>Alphaproteobacteria</taxon>
        <taxon>Rhodobacterales</taxon>
        <taxon>Roseobacteraceae</taxon>
        <taxon>Ruegeria</taxon>
    </lineage>
</organism>
<gene>
    <name evidence="7" type="ORF">GS634_01310</name>
</gene>
<dbReference type="GO" id="GO:0016020">
    <property type="term" value="C:membrane"/>
    <property type="evidence" value="ECO:0007669"/>
    <property type="project" value="UniProtKB-SubCell"/>
</dbReference>
<reference evidence="7" key="1">
    <citation type="submission" date="2019-12" db="EMBL/GenBank/DDBJ databases">
        <title>Ruegeria JWLKs population differentiation of coral mucus and skeleton niches.</title>
        <authorList>
            <person name="Luo D."/>
        </authorList>
    </citation>
    <scope>NUCLEOTIDE SEQUENCE</scope>
    <source>
        <strain evidence="7">HKCCD6181</strain>
    </source>
</reference>
<dbReference type="SUPFAM" id="SSF161111">
    <property type="entry name" value="Cation efflux protein transmembrane domain-like"/>
    <property type="match status" value="1"/>
</dbReference>
<protein>
    <submittedName>
        <fullName evidence="7">Cation transporter</fullName>
    </submittedName>
</protein>
<dbReference type="AlphaFoldDB" id="A0AA90YTG0"/>
<evidence type="ECO:0000256" key="3">
    <source>
        <dbReference type="ARBA" id="ARBA00022989"/>
    </source>
</evidence>
<evidence type="ECO:0000259" key="6">
    <source>
        <dbReference type="Pfam" id="PF01545"/>
    </source>
</evidence>
<comment type="subcellular location">
    <subcellularLocation>
        <location evidence="1">Membrane</location>
        <topology evidence="1">Multi-pass membrane protein</topology>
    </subcellularLocation>
</comment>
<dbReference type="InterPro" id="IPR058533">
    <property type="entry name" value="Cation_efflux_TM"/>
</dbReference>
<feature type="transmembrane region" description="Helical" evidence="5">
    <location>
        <begin position="164"/>
        <end position="185"/>
    </location>
</feature>
<dbReference type="RefSeq" id="WP_171328021.1">
    <property type="nucleotide sequence ID" value="NZ_WVRA01000001.1"/>
</dbReference>